<evidence type="ECO:0000256" key="1">
    <source>
        <dbReference type="SAM" id="Phobius"/>
    </source>
</evidence>
<accession>A0A6J6N2Q7</accession>
<organism evidence="2">
    <name type="scientific">freshwater metagenome</name>
    <dbReference type="NCBI Taxonomy" id="449393"/>
    <lineage>
        <taxon>unclassified sequences</taxon>
        <taxon>metagenomes</taxon>
        <taxon>ecological metagenomes</taxon>
    </lineage>
</organism>
<name>A0A6J6N2Q7_9ZZZZ</name>
<gene>
    <name evidence="2" type="ORF">UFOPK2366_00169</name>
</gene>
<keyword evidence="1" id="KW-1133">Transmembrane helix</keyword>
<feature type="transmembrane region" description="Helical" evidence="1">
    <location>
        <begin position="7"/>
        <end position="29"/>
    </location>
</feature>
<reference evidence="2" key="1">
    <citation type="submission" date="2020-05" db="EMBL/GenBank/DDBJ databases">
        <authorList>
            <person name="Chiriac C."/>
            <person name="Salcher M."/>
            <person name="Ghai R."/>
            <person name="Kavagutti S V."/>
        </authorList>
    </citation>
    <scope>NUCLEOTIDE SEQUENCE</scope>
</reference>
<evidence type="ECO:0000313" key="2">
    <source>
        <dbReference type="EMBL" id="CAB4680429.1"/>
    </source>
</evidence>
<keyword evidence="1" id="KW-0472">Membrane</keyword>
<dbReference type="EMBL" id="CAEZXM010000017">
    <property type="protein sequence ID" value="CAB4680429.1"/>
    <property type="molecule type" value="Genomic_DNA"/>
</dbReference>
<feature type="transmembrane region" description="Helical" evidence="1">
    <location>
        <begin position="35"/>
        <end position="55"/>
    </location>
</feature>
<proteinExistence type="predicted"/>
<dbReference type="AlphaFoldDB" id="A0A6J6N2Q7"/>
<protein>
    <submittedName>
        <fullName evidence="2">Unannotated protein</fullName>
    </submittedName>
</protein>
<keyword evidence="1" id="KW-0812">Transmembrane</keyword>
<sequence length="63" mass="6567">MKVGRIISTAVLGFLLFLFVGIDLVLFGVVALDSIVLTLFPLLGLVVGTALGVAVSKRHTSPT</sequence>